<evidence type="ECO:0000313" key="2">
    <source>
        <dbReference type="Proteomes" id="UP000594263"/>
    </source>
</evidence>
<evidence type="ECO:0000313" key="1">
    <source>
        <dbReference type="EnsemblPlants" id="Kaladp0087s0058.1.v1.1"/>
    </source>
</evidence>
<proteinExistence type="predicted"/>
<organism evidence="1 2">
    <name type="scientific">Kalanchoe fedtschenkoi</name>
    <name type="common">Lavender scallops</name>
    <name type="synonym">South American air plant</name>
    <dbReference type="NCBI Taxonomy" id="63787"/>
    <lineage>
        <taxon>Eukaryota</taxon>
        <taxon>Viridiplantae</taxon>
        <taxon>Streptophyta</taxon>
        <taxon>Embryophyta</taxon>
        <taxon>Tracheophyta</taxon>
        <taxon>Spermatophyta</taxon>
        <taxon>Magnoliopsida</taxon>
        <taxon>eudicotyledons</taxon>
        <taxon>Gunneridae</taxon>
        <taxon>Pentapetalae</taxon>
        <taxon>Saxifragales</taxon>
        <taxon>Crassulaceae</taxon>
        <taxon>Kalanchoe</taxon>
    </lineage>
</organism>
<sequence length="79" mass="9051">MVPMESLEKNDLPAIKEVASAEQASFEEKPSEVRLHMHKDRFMLMTLVKFCIKHNCKQSCEIEKFAYALAVLISQPPTI</sequence>
<dbReference type="Gramene" id="Kaladp0087s0058.2.v1.1">
    <property type="protein sequence ID" value="Kaladp0087s0058.2.v1.1"/>
    <property type="gene ID" value="Kaladp0087s0058.v1.1"/>
</dbReference>
<dbReference type="EnsemblPlants" id="Kaladp0087s0058.2.v1.1">
    <property type="protein sequence ID" value="Kaladp0087s0058.2.v1.1"/>
    <property type="gene ID" value="Kaladp0087s0058.v1.1"/>
</dbReference>
<dbReference type="EnsemblPlants" id="Kaladp0087s0058.1.v1.1">
    <property type="protein sequence ID" value="Kaladp0087s0058.1.v1.1"/>
    <property type="gene ID" value="Kaladp0087s0058.v1.1"/>
</dbReference>
<reference evidence="1" key="1">
    <citation type="submission" date="2021-01" db="UniProtKB">
        <authorList>
            <consortium name="EnsemblPlants"/>
        </authorList>
    </citation>
    <scope>IDENTIFICATION</scope>
</reference>
<dbReference type="AlphaFoldDB" id="A0A7N0UWH0"/>
<dbReference type="Proteomes" id="UP000594263">
    <property type="component" value="Unplaced"/>
</dbReference>
<keyword evidence="2" id="KW-1185">Reference proteome</keyword>
<accession>A0A7N0UWH0</accession>
<name>A0A7N0UWH0_KALFE</name>
<dbReference type="Gramene" id="Kaladp0087s0058.1.v1.1">
    <property type="protein sequence ID" value="Kaladp0087s0058.1.v1.1"/>
    <property type="gene ID" value="Kaladp0087s0058.v1.1"/>
</dbReference>
<protein>
    <submittedName>
        <fullName evidence="1">Uncharacterized protein</fullName>
    </submittedName>
</protein>